<dbReference type="PROSITE" id="PS50005">
    <property type="entry name" value="TPR"/>
    <property type="match status" value="1"/>
</dbReference>
<dbReference type="PANTHER" id="PTHR44366">
    <property type="entry name" value="UDP-N-ACETYLGLUCOSAMINE--PEPTIDE N-ACETYLGLUCOSAMINYLTRANSFERASE 110 KDA SUBUNIT"/>
    <property type="match status" value="1"/>
</dbReference>
<dbReference type="CDD" id="cd02440">
    <property type="entry name" value="AdoMet_MTases"/>
    <property type="match status" value="1"/>
</dbReference>
<dbReference type="Gene3D" id="1.25.40.10">
    <property type="entry name" value="Tetratricopeptide repeat domain"/>
    <property type="match status" value="2"/>
</dbReference>
<feature type="repeat" description="TPR" evidence="1">
    <location>
        <begin position="124"/>
        <end position="157"/>
    </location>
</feature>
<dbReference type="InterPro" id="IPR013216">
    <property type="entry name" value="Methyltransf_11"/>
</dbReference>
<keyword evidence="4" id="KW-0489">Methyltransferase</keyword>
<accession>A0A835YWA3</accession>
<reference evidence="4" key="1">
    <citation type="submission" date="2021-02" db="EMBL/GenBank/DDBJ databases">
        <title>First Annotated Genome of the Yellow-green Alga Tribonema minus.</title>
        <authorList>
            <person name="Mahan K.M."/>
        </authorList>
    </citation>
    <scope>NUCLEOTIDE SEQUENCE</scope>
    <source>
        <strain evidence="4">UTEX B ZZ1240</strain>
    </source>
</reference>
<gene>
    <name evidence="4" type="ORF">JKP88DRAFT_318500</name>
</gene>
<dbReference type="PANTHER" id="PTHR44366:SF1">
    <property type="entry name" value="UDP-N-ACETYLGLUCOSAMINE--PEPTIDE N-ACETYLGLUCOSAMINYLTRANSFERASE 110 KDA SUBUNIT"/>
    <property type="match status" value="1"/>
</dbReference>
<dbReference type="OrthoDB" id="3647at2759"/>
<dbReference type="SMART" id="SM00028">
    <property type="entry name" value="TPR"/>
    <property type="match status" value="4"/>
</dbReference>
<dbReference type="GO" id="GO:0097363">
    <property type="term" value="F:protein O-acetylglucosaminyltransferase activity"/>
    <property type="evidence" value="ECO:0007669"/>
    <property type="project" value="TreeGrafter"/>
</dbReference>
<dbReference type="InterPro" id="IPR019734">
    <property type="entry name" value="TPR_rpt"/>
</dbReference>
<feature type="chain" id="PRO_5032544756" evidence="2">
    <location>
        <begin position="24"/>
        <end position="466"/>
    </location>
</feature>
<dbReference type="InterPro" id="IPR037919">
    <property type="entry name" value="OGT"/>
</dbReference>
<feature type="signal peptide" evidence="2">
    <location>
        <begin position="1"/>
        <end position="23"/>
    </location>
</feature>
<dbReference type="Proteomes" id="UP000664859">
    <property type="component" value="Unassembled WGS sequence"/>
</dbReference>
<evidence type="ECO:0000313" key="4">
    <source>
        <dbReference type="EMBL" id="KAG5182580.1"/>
    </source>
</evidence>
<evidence type="ECO:0000256" key="2">
    <source>
        <dbReference type="SAM" id="SignalP"/>
    </source>
</evidence>
<organism evidence="4 5">
    <name type="scientific">Tribonema minus</name>
    <dbReference type="NCBI Taxonomy" id="303371"/>
    <lineage>
        <taxon>Eukaryota</taxon>
        <taxon>Sar</taxon>
        <taxon>Stramenopiles</taxon>
        <taxon>Ochrophyta</taxon>
        <taxon>PX clade</taxon>
        <taxon>Xanthophyceae</taxon>
        <taxon>Tribonematales</taxon>
        <taxon>Tribonemataceae</taxon>
        <taxon>Tribonema</taxon>
    </lineage>
</organism>
<dbReference type="AlphaFoldDB" id="A0A835YWA3"/>
<dbReference type="Pfam" id="PF08241">
    <property type="entry name" value="Methyltransf_11"/>
    <property type="match status" value="1"/>
</dbReference>
<evidence type="ECO:0000259" key="3">
    <source>
        <dbReference type="Pfam" id="PF08241"/>
    </source>
</evidence>
<feature type="domain" description="Methyltransferase type 11" evidence="3">
    <location>
        <begin position="288"/>
        <end position="380"/>
    </location>
</feature>
<sequence length="466" mass="50207">MARRLTRVWPLVVLLGNDLYTAGDLPGAISVYKKALEHDETHADSLTNLGSALQDLAWQREEAGAQTESLRLLEEAVQAYRAAVAANPYHAMASYNLALLLHNDAPQEAVEHYLSAIEADPTMADAFSNLGAAYHAQQMYAQAVPHYLEAVELFTAQLEAERASPAAADDALIGQYTSYLAVLHARCGEAMVRMPDSECGDAGCVADAIEHLTMSLQYDPDNELTRHSLAALREERVQASSPEYIARLFDDFAPTFDDNLTDLGYTSPQALFRELEAVLDGGKFDVVVDAGCGTGLMGKLVRGRCARLVGIDLSPKMVDRARTTGAYDELHVGEIAETLRQMPGQADAVVAADVFLYAGDLSPALDACAVALKPGGVLAFTLERISAEQCDADADAQGGGEQQQCAGWKLLRSGRFAHVRGYVEAAAAAAGLAPRAYSEHVPRLESGRPVPGHLFVFERPRSMETE</sequence>
<dbReference type="EMBL" id="JAFCMP010000235">
    <property type="protein sequence ID" value="KAG5182580.1"/>
    <property type="molecule type" value="Genomic_DNA"/>
</dbReference>
<dbReference type="GO" id="GO:0006493">
    <property type="term" value="P:protein O-linked glycosylation"/>
    <property type="evidence" value="ECO:0007669"/>
    <property type="project" value="InterPro"/>
</dbReference>
<dbReference type="SUPFAM" id="SSF53335">
    <property type="entry name" value="S-adenosyl-L-methionine-dependent methyltransferases"/>
    <property type="match status" value="1"/>
</dbReference>
<dbReference type="InterPro" id="IPR011990">
    <property type="entry name" value="TPR-like_helical_dom_sf"/>
</dbReference>
<dbReference type="Gene3D" id="3.40.50.150">
    <property type="entry name" value="Vaccinia Virus protein VP39"/>
    <property type="match status" value="1"/>
</dbReference>
<proteinExistence type="predicted"/>
<keyword evidence="4" id="KW-0808">Transferase</keyword>
<keyword evidence="5" id="KW-1185">Reference proteome</keyword>
<dbReference type="GO" id="GO:0032259">
    <property type="term" value="P:methylation"/>
    <property type="evidence" value="ECO:0007669"/>
    <property type="project" value="UniProtKB-KW"/>
</dbReference>
<evidence type="ECO:0000256" key="1">
    <source>
        <dbReference type="PROSITE-ProRule" id="PRU00339"/>
    </source>
</evidence>
<protein>
    <submittedName>
        <fullName evidence="4">S-adenosyl-L-methionine-dependent methyltransferase</fullName>
    </submittedName>
</protein>
<comment type="caution">
    <text evidence="4">The sequence shown here is derived from an EMBL/GenBank/DDBJ whole genome shotgun (WGS) entry which is preliminary data.</text>
</comment>
<name>A0A835YWA3_9STRA</name>
<dbReference type="Pfam" id="PF13414">
    <property type="entry name" value="TPR_11"/>
    <property type="match status" value="2"/>
</dbReference>
<keyword evidence="1" id="KW-0802">TPR repeat</keyword>
<dbReference type="InterPro" id="IPR029063">
    <property type="entry name" value="SAM-dependent_MTases_sf"/>
</dbReference>
<dbReference type="SUPFAM" id="SSF48452">
    <property type="entry name" value="TPR-like"/>
    <property type="match status" value="1"/>
</dbReference>
<evidence type="ECO:0000313" key="5">
    <source>
        <dbReference type="Proteomes" id="UP000664859"/>
    </source>
</evidence>
<keyword evidence="2" id="KW-0732">Signal</keyword>
<dbReference type="GO" id="GO:0008757">
    <property type="term" value="F:S-adenosylmethionine-dependent methyltransferase activity"/>
    <property type="evidence" value="ECO:0007669"/>
    <property type="project" value="InterPro"/>
</dbReference>